<keyword evidence="4" id="KW-1185">Reference proteome</keyword>
<gene>
    <name evidence="3" type="ORF">PR048_022366</name>
</gene>
<evidence type="ECO:0000313" key="4">
    <source>
        <dbReference type="Proteomes" id="UP001159363"/>
    </source>
</evidence>
<feature type="region of interest" description="Disordered" evidence="1">
    <location>
        <begin position="430"/>
        <end position="473"/>
    </location>
</feature>
<dbReference type="Proteomes" id="UP001159363">
    <property type="component" value="Chromosome 7"/>
</dbReference>
<feature type="region of interest" description="Disordered" evidence="1">
    <location>
        <begin position="487"/>
        <end position="531"/>
    </location>
</feature>
<dbReference type="PANTHER" id="PTHR19303:SF74">
    <property type="entry name" value="POGO TRANSPOSABLE ELEMENT WITH KRAB DOMAIN"/>
    <property type="match status" value="1"/>
</dbReference>
<dbReference type="EMBL" id="JARBHB010000008">
    <property type="protein sequence ID" value="KAJ8877907.1"/>
    <property type="molecule type" value="Genomic_DNA"/>
</dbReference>
<accession>A0ABQ9H0U7</accession>
<reference evidence="3 4" key="1">
    <citation type="submission" date="2023-02" db="EMBL/GenBank/DDBJ databases">
        <title>LHISI_Scaffold_Assembly.</title>
        <authorList>
            <person name="Stuart O.P."/>
            <person name="Cleave R."/>
            <person name="Magrath M.J.L."/>
            <person name="Mikheyev A.S."/>
        </authorList>
    </citation>
    <scope>NUCLEOTIDE SEQUENCE [LARGE SCALE GENOMIC DNA]</scope>
    <source>
        <strain evidence="3">Daus_M_001</strain>
        <tissue evidence="3">Leg muscle</tissue>
    </source>
</reference>
<feature type="compositionally biased region" description="Low complexity" evidence="1">
    <location>
        <begin position="492"/>
        <end position="510"/>
    </location>
</feature>
<dbReference type="InterPro" id="IPR004875">
    <property type="entry name" value="DDE_SF_endonuclease_dom"/>
</dbReference>
<name>A0ABQ9H0U7_9NEOP</name>
<dbReference type="Pfam" id="PF03184">
    <property type="entry name" value="DDE_1"/>
    <property type="match status" value="1"/>
</dbReference>
<proteinExistence type="predicted"/>
<dbReference type="InterPro" id="IPR050863">
    <property type="entry name" value="CenT-Element_Derived"/>
</dbReference>
<evidence type="ECO:0000313" key="3">
    <source>
        <dbReference type="EMBL" id="KAJ8877907.1"/>
    </source>
</evidence>
<protein>
    <recommendedName>
        <fullName evidence="2">DDE-1 domain-containing protein</fullName>
    </recommendedName>
</protein>
<evidence type="ECO:0000256" key="1">
    <source>
        <dbReference type="SAM" id="MobiDB-lite"/>
    </source>
</evidence>
<feature type="compositionally biased region" description="Low complexity" evidence="1">
    <location>
        <begin position="462"/>
        <end position="473"/>
    </location>
</feature>
<feature type="domain" description="DDE-1" evidence="2">
    <location>
        <begin position="17"/>
        <end position="145"/>
    </location>
</feature>
<organism evidence="3 4">
    <name type="scientific">Dryococelus australis</name>
    <dbReference type="NCBI Taxonomy" id="614101"/>
    <lineage>
        <taxon>Eukaryota</taxon>
        <taxon>Metazoa</taxon>
        <taxon>Ecdysozoa</taxon>
        <taxon>Arthropoda</taxon>
        <taxon>Hexapoda</taxon>
        <taxon>Insecta</taxon>
        <taxon>Pterygota</taxon>
        <taxon>Neoptera</taxon>
        <taxon>Polyneoptera</taxon>
        <taxon>Phasmatodea</taxon>
        <taxon>Verophasmatodea</taxon>
        <taxon>Anareolatae</taxon>
        <taxon>Phasmatidae</taxon>
        <taxon>Eurycanthinae</taxon>
        <taxon>Dryococelus</taxon>
    </lineage>
</organism>
<comment type="caution">
    <text evidence="3">The sequence shown here is derived from an EMBL/GenBank/DDBJ whole genome shotgun (WGS) entry which is preliminary data.</text>
</comment>
<sequence length="944" mass="103214">MKGKRNVMSVTAKEREETLTVLTCVRATGVFLPPFVILKGETMKQELRDNLPPGSVVFMSDSCYITVELFRKFLGHFVTHKRQGKKTNLLVLDGHSTHVSDPDILQFAVDNNIIMISIPPHTLHYIQPLVRSFFRSLKIALLWCWIKQNPARSITKLQSGMLLSQAWGKACSVENGVSEFRACGFVSFNPGAIPESAFSPSECFQITEIETPAERPHCSFHPTNAEPVPGTSGLSDCGVSRQTKRRLSCSSSDSSPEDSFREDLHSKKDINSLLQQLCPTPRILQKKSSSRGAGQRQYRDFIAELHTTRTGGILAWRAVFYYSDLSNDKGNTYITAASRVSLHGAALRTGFQYCHRGVDILSLPVLSSDLSPTELDWMAASATRAPESSGGQLQLLRDDRPYYSTTRLHDSTSGLIASSTHTRSGLKYAGAGSIGVQDGVGGGGPGSRRVRFELPPAGGSTGAAARQPPAAPQVAGVDSWLRSRCADGGGASVRATTTSTGGATVSAAAVRPHHDTSRYRKGTLPPTEHAAAAPGPLEAAQAVIRAARDGDEEGLTALLRKTTGQPQVDLNCVDSSGRLPSDASGRKFTDNKSNLHVRIRSYKTAANKQLKSLCASVTLRIGRTAVVLMRDDKSPACCGVVVTLLAFHLAEPWFNSRRGRVRESGRTMPLASGFSRGISRFPRHFTPHSPRCTLIGSQDIDVKRHPNLFTRSVTHLINYAVNLWRLSWFASSSKKSNLDFRYSSKETTVRYSRSGGLCNRAERKRIVSPTTWSSANGNNRWGRYLRLEREHSCCAMYVSCPGVGRSATRVCVRVCVCGRQESVDGRGRVVDDQGAGWGRHPRSLPTELTRTSDKERKLTDMCTINSYVGGAVAAKAVSLLASHQRKPYSIPGRATPGFLHVVIVPDDATGRRVFSGISRFLRPFIPVLLHTPLSYPHRLSRSRC</sequence>
<evidence type="ECO:0000259" key="2">
    <source>
        <dbReference type="Pfam" id="PF03184"/>
    </source>
</evidence>
<feature type="region of interest" description="Disordered" evidence="1">
    <location>
        <begin position="215"/>
        <end position="239"/>
    </location>
</feature>
<dbReference type="PANTHER" id="PTHR19303">
    <property type="entry name" value="TRANSPOSON"/>
    <property type="match status" value="1"/>
</dbReference>